<organism evidence="2 3">
    <name type="scientific">Anguilla anguilla</name>
    <name type="common">European freshwater eel</name>
    <name type="synonym">Muraena anguilla</name>
    <dbReference type="NCBI Taxonomy" id="7936"/>
    <lineage>
        <taxon>Eukaryota</taxon>
        <taxon>Metazoa</taxon>
        <taxon>Chordata</taxon>
        <taxon>Craniata</taxon>
        <taxon>Vertebrata</taxon>
        <taxon>Euteleostomi</taxon>
        <taxon>Actinopterygii</taxon>
        <taxon>Neopterygii</taxon>
        <taxon>Teleostei</taxon>
        <taxon>Anguilliformes</taxon>
        <taxon>Anguillidae</taxon>
        <taxon>Anguilla</taxon>
    </lineage>
</organism>
<dbReference type="GO" id="GO:0005694">
    <property type="term" value="C:chromosome"/>
    <property type="evidence" value="ECO:0007669"/>
    <property type="project" value="TreeGrafter"/>
</dbReference>
<protein>
    <submittedName>
        <fullName evidence="2">Uncharacterized protein</fullName>
    </submittedName>
</protein>
<dbReference type="GO" id="GO:0000725">
    <property type="term" value="P:recombinational repair"/>
    <property type="evidence" value="ECO:0007669"/>
    <property type="project" value="TreeGrafter"/>
</dbReference>
<keyword evidence="3" id="KW-1185">Reference proteome</keyword>
<evidence type="ECO:0000313" key="2">
    <source>
        <dbReference type="EMBL" id="KAG5830568.1"/>
    </source>
</evidence>
<feature type="compositionally biased region" description="Basic and acidic residues" evidence="1">
    <location>
        <begin position="127"/>
        <end position="144"/>
    </location>
</feature>
<feature type="region of interest" description="Disordered" evidence="1">
    <location>
        <begin position="117"/>
        <end position="160"/>
    </location>
</feature>
<proteinExistence type="predicted"/>
<gene>
    <name evidence="2" type="ORF">ANANG_G00312090</name>
</gene>
<feature type="region of interest" description="Disordered" evidence="1">
    <location>
        <begin position="72"/>
        <end position="91"/>
    </location>
</feature>
<evidence type="ECO:0000313" key="3">
    <source>
        <dbReference type="Proteomes" id="UP001044222"/>
    </source>
</evidence>
<dbReference type="InterPro" id="IPR029293">
    <property type="entry name" value="RHNO1"/>
</dbReference>
<dbReference type="GO" id="GO:0000077">
    <property type="term" value="P:DNA damage checkpoint signaling"/>
    <property type="evidence" value="ECO:0007669"/>
    <property type="project" value="InterPro"/>
</dbReference>
<dbReference type="Proteomes" id="UP001044222">
    <property type="component" value="Chromosome 19"/>
</dbReference>
<evidence type="ECO:0000256" key="1">
    <source>
        <dbReference type="SAM" id="MobiDB-lite"/>
    </source>
</evidence>
<sequence length="276" mass="30225">MPRRTQKRNPKSKQQLQFVQAPLDGAYHPYGPKVRCARNPKIFLSEEQRQSSTAHSWVTPQFDASMMSLALHPRRRRGTKKSCSDRSALDGGSLLSLTRHRKASVCKFPALSFEKHAAAPPRPPVARHGEKAKPGGARADERTSEPVGRGPSPNCNSEALQSVPSLWKGSAQDAAAAFKLTPAAAVSHTEDRTINTPVGDNRPSFTDDGFTPPDIETPDALPQSRTCGATEATCLSRLRLLFPPTPLQAPPPPVLVSDTPEEHYGKNWRRSRLSFL</sequence>
<dbReference type="GO" id="GO:0005634">
    <property type="term" value="C:nucleus"/>
    <property type="evidence" value="ECO:0007669"/>
    <property type="project" value="InterPro"/>
</dbReference>
<dbReference type="AlphaFoldDB" id="A0A9D3LLQ6"/>
<name>A0A9D3LLQ6_ANGAN</name>
<comment type="caution">
    <text evidence="2">The sequence shown here is derived from an EMBL/GenBank/DDBJ whole genome shotgun (WGS) entry which is preliminary data.</text>
</comment>
<dbReference type="PANTHER" id="PTHR35541">
    <property type="entry name" value="RAD9, HUS1, RAD1-INTERACTING NUCLEAR ORPHAN PROTEIN 1"/>
    <property type="match status" value="1"/>
</dbReference>
<reference evidence="2" key="1">
    <citation type="submission" date="2021-01" db="EMBL/GenBank/DDBJ databases">
        <title>A chromosome-scale assembly of European eel, Anguilla anguilla.</title>
        <authorList>
            <person name="Henkel C."/>
            <person name="Jong-Raadsen S.A."/>
            <person name="Dufour S."/>
            <person name="Weltzien F.-A."/>
            <person name="Palstra A.P."/>
            <person name="Pelster B."/>
            <person name="Spaink H.P."/>
            <person name="Van Den Thillart G.E."/>
            <person name="Jansen H."/>
            <person name="Zahm M."/>
            <person name="Klopp C."/>
            <person name="Cedric C."/>
            <person name="Louis A."/>
            <person name="Berthelot C."/>
            <person name="Parey E."/>
            <person name="Roest Crollius H."/>
            <person name="Montfort J."/>
            <person name="Robinson-Rechavi M."/>
            <person name="Bucao C."/>
            <person name="Bouchez O."/>
            <person name="Gislard M."/>
            <person name="Lluch J."/>
            <person name="Milhes M."/>
            <person name="Lampietro C."/>
            <person name="Lopez Roques C."/>
            <person name="Donnadieu C."/>
            <person name="Braasch I."/>
            <person name="Desvignes T."/>
            <person name="Postlethwait J."/>
            <person name="Bobe J."/>
            <person name="Guiguen Y."/>
            <person name="Dirks R."/>
        </authorList>
    </citation>
    <scope>NUCLEOTIDE SEQUENCE</scope>
    <source>
        <strain evidence="2">Tag_6206</strain>
        <tissue evidence="2">Liver</tissue>
    </source>
</reference>
<feature type="region of interest" description="Disordered" evidence="1">
    <location>
        <begin position="186"/>
        <end position="226"/>
    </location>
</feature>
<accession>A0A9D3LLQ6</accession>
<dbReference type="PANTHER" id="PTHR35541:SF1">
    <property type="entry name" value="RAD9, HUS1, RAD1-INTERACTING NUCLEAR ORPHAN PROTEIN 1"/>
    <property type="match status" value="1"/>
</dbReference>
<dbReference type="GO" id="GO:0071479">
    <property type="term" value="P:cellular response to ionizing radiation"/>
    <property type="evidence" value="ECO:0007669"/>
    <property type="project" value="InterPro"/>
</dbReference>
<dbReference type="EMBL" id="JAFIRN010000019">
    <property type="protein sequence ID" value="KAG5830568.1"/>
    <property type="molecule type" value="Genomic_DNA"/>
</dbReference>
<dbReference type="Pfam" id="PF15319">
    <property type="entry name" value="RHINO"/>
    <property type="match status" value="1"/>
</dbReference>